<name>A0A0E9SI89_ANGAN</name>
<sequence>MFFCPASIYYFMMLQLQLQMCSKHTSLLTSLTFV</sequence>
<proteinExistence type="predicted"/>
<reference evidence="1" key="1">
    <citation type="submission" date="2014-11" db="EMBL/GenBank/DDBJ databases">
        <authorList>
            <person name="Amaro Gonzalez C."/>
        </authorList>
    </citation>
    <scope>NUCLEOTIDE SEQUENCE</scope>
</reference>
<reference evidence="1" key="2">
    <citation type="journal article" date="2015" name="Fish Shellfish Immunol.">
        <title>Early steps in the European eel (Anguilla anguilla)-Vibrio vulnificus interaction in the gills: Role of the RtxA13 toxin.</title>
        <authorList>
            <person name="Callol A."/>
            <person name="Pajuelo D."/>
            <person name="Ebbesson L."/>
            <person name="Teles M."/>
            <person name="MacKenzie S."/>
            <person name="Amaro C."/>
        </authorList>
    </citation>
    <scope>NUCLEOTIDE SEQUENCE</scope>
</reference>
<evidence type="ECO:0000313" key="1">
    <source>
        <dbReference type="EMBL" id="JAH41016.1"/>
    </source>
</evidence>
<accession>A0A0E9SI89</accession>
<dbReference type="EMBL" id="GBXM01067561">
    <property type="protein sequence ID" value="JAH41016.1"/>
    <property type="molecule type" value="Transcribed_RNA"/>
</dbReference>
<protein>
    <submittedName>
        <fullName evidence="1">Uncharacterized protein</fullName>
    </submittedName>
</protein>
<organism evidence="1">
    <name type="scientific">Anguilla anguilla</name>
    <name type="common">European freshwater eel</name>
    <name type="synonym">Muraena anguilla</name>
    <dbReference type="NCBI Taxonomy" id="7936"/>
    <lineage>
        <taxon>Eukaryota</taxon>
        <taxon>Metazoa</taxon>
        <taxon>Chordata</taxon>
        <taxon>Craniata</taxon>
        <taxon>Vertebrata</taxon>
        <taxon>Euteleostomi</taxon>
        <taxon>Actinopterygii</taxon>
        <taxon>Neopterygii</taxon>
        <taxon>Teleostei</taxon>
        <taxon>Anguilliformes</taxon>
        <taxon>Anguillidae</taxon>
        <taxon>Anguilla</taxon>
    </lineage>
</organism>
<dbReference type="AlphaFoldDB" id="A0A0E9SI89"/>